<accession>A0ABM1IW19</accession>
<comment type="similarity">
    <text evidence="3 12">Belongs to the glycosyltransferase 10 family.</text>
</comment>
<evidence type="ECO:0000259" key="13">
    <source>
        <dbReference type="Pfam" id="PF00852"/>
    </source>
</evidence>
<evidence type="ECO:0000256" key="8">
    <source>
        <dbReference type="ARBA" id="ARBA00022989"/>
    </source>
</evidence>
<feature type="transmembrane region" description="Helical" evidence="12">
    <location>
        <begin position="7"/>
        <end position="27"/>
    </location>
</feature>
<dbReference type="Pfam" id="PF17039">
    <property type="entry name" value="Glyco_tran_10_N"/>
    <property type="match status" value="1"/>
</dbReference>
<organism evidence="15 16">
    <name type="scientific">Polistes dominula</name>
    <name type="common">European paper wasp</name>
    <name type="synonym">Vespa dominula</name>
    <dbReference type="NCBI Taxonomy" id="743375"/>
    <lineage>
        <taxon>Eukaryota</taxon>
        <taxon>Metazoa</taxon>
        <taxon>Ecdysozoa</taxon>
        <taxon>Arthropoda</taxon>
        <taxon>Hexapoda</taxon>
        <taxon>Insecta</taxon>
        <taxon>Pterygota</taxon>
        <taxon>Neoptera</taxon>
        <taxon>Endopterygota</taxon>
        <taxon>Hymenoptera</taxon>
        <taxon>Apocrita</taxon>
        <taxon>Aculeata</taxon>
        <taxon>Vespoidea</taxon>
        <taxon>Vespidae</taxon>
        <taxon>Polistinae</taxon>
        <taxon>Polistini</taxon>
        <taxon>Polistes</taxon>
    </lineage>
</organism>
<evidence type="ECO:0000256" key="12">
    <source>
        <dbReference type="RuleBase" id="RU003832"/>
    </source>
</evidence>
<dbReference type="PANTHER" id="PTHR48438:SF1">
    <property type="entry name" value="ALPHA-(1,3)-FUCOSYLTRANSFERASE C-RELATED"/>
    <property type="match status" value="1"/>
</dbReference>
<dbReference type="EC" id="2.4.1.-" evidence="12"/>
<protein>
    <recommendedName>
        <fullName evidence="12">Fucosyltransferase</fullName>
        <ecNumber evidence="12">2.4.1.-</ecNumber>
    </recommendedName>
</protein>
<evidence type="ECO:0000256" key="2">
    <source>
        <dbReference type="ARBA" id="ARBA00004922"/>
    </source>
</evidence>
<proteinExistence type="inferred from homology"/>
<dbReference type="PROSITE" id="PS51257">
    <property type="entry name" value="PROKAR_LIPOPROTEIN"/>
    <property type="match status" value="1"/>
</dbReference>
<reference evidence="16" key="1">
    <citation type="submission" date="2025-08" db="UniProtKB">
        <authorList>
            <consortium name="RefSeq"/>
        </authorList>
    </citation>
    <scope>IDENTIFICATION</scope>
    <source>
        <tissue evidence="16">Whole body</tissue>
    </source>
</reference>
<evidence type="ECO:0000256" key="11">
    <source>
        <dbReference type="ARBA" id="ARBA00023180"/>
    </source>
</evidence>
<dbReference type="InterPro" id="IPR055270">
    <property type="entry name" value="Glyco_tran_10_C"/>
</dbReference>
<evidence type="ECO:0000256" key="5">
    <source>
        <dbReference type="ARBA" id="ARBA00022679"/>
    </source>
</evidence>
<feature type="domain" description="Fucosyltransferase N-terminal" evidence="14">
    <location>
        <begin position="55"/>
        <end position="163"/>
    </location>
</feature>
<keyword evidence="15" id="KW-1185">Reference proteome</keyword>
<keyword evidence="7" id="KW-0735">Signal-anchor</keyword>
<evidence type="ECO:0000256" key="4">
    <source>
        <dbReference type="ARBA" id="ARBA00022676"/>
    </source>
</evidence>
<evidence type="ECO:0000313" key="16">
    <source>
        <dbReference type="RefSeq" id="XP_015184406.1"/>
    </source>
</evidence>
<keyword evidence="4 12" id="KW-0328">Glycosyltransferase</keyword>
<feature type="domain" description="Fucosyltransferase C-terminal" evidence="13">
    <location>
        <begin position="207"/>
        <end position="380"/>
    </location>
</feature>
<comment type="pathway">
    <text evidence="2">Protein modification; protein glycosylation.</text>
</comment>
<evidence type="ECO:0000256" key="7">
    <source>
        <dbReference type="ARBA" id="ARBA00022968"/>
    </source>
</evidence>
<dbReference type="RefSeq" id="XP_015184406.1">
    <property type="nucleotide sequence ID" value="XM_015328920.1"/>
</dbReference>
<keyword evidence="6 12" id="KW-0812">Transmembrane</keyword>
<dbReference type="PANTHER" id="PTHR48438">
    <property type="entry name" value="ALPHA-(1,3)-FUCOSYLTRANSFERASE C-RELATED"/>
    <property type="match status" value="1"/>
</dbReference>
<keyword evidence="8 12" id="KW-1133">Transmembrane helix</keyword>
<dbReference type="Proteomes" id="UP000694924">
    <property type="component" value="Unplaced"/>
</dbReference>
<evidence type="ECO:0000256" key="9">
    <source>
        <dbReference type="ARBA" id="ARBA00023034"/>
    </source>
</evidence>
<name>A0ABM1IW19_POLDO</name>
<comment type="subcellular location">
    <subcellularLocation>
        <location evidence="1 12">Golgi apparatus</location>
        <location evidence="1 12">Golgi stack membrane</location>
        <topology evidence="1 12">Single-pass type II membrane protein</topology>
    </subcellularLocation>
</comment>
<dbReference type="GeneID" id="107070585"/>
<dbReference type="InterPro" id="IPR038577">
    <property type="entry name" value="GT10-like_C_sf"/>
</dbReference>
<evidence type="ECO:0000256" key="10">
    <source>
        <dbReference type="ARBA" id="ARBA00023136"/>
    </source>
</evidence>
<gene>
    <name evidence="16" type="primary">LOC107070585</name>
</gene>
<keyword evidence="10 12" id="KW-0472">Membrane</keyword>
<keyword evidence="9 12" id="KW-0333">Golgi apparatus</keyword>
<dbReference type="Gene3D" id="3.40.50.11660">
    <property type="entry name" value="Glycosyl transferase family 10, C-terminal domain"/>
    <property type="match status" value="1"/>
</dbReference>
<dbReference type="SUPFAM" id="SSF53756">
    <property type="entry name" value="UDP-Glycosyltransferase/glycogen phosphorylase"/>
    <property type="match status" value="1"/>
</dbReference>
<keyword evidence="5 12" id="KW-0808">Transferase</keyword>
<evidence type="ECO:0000256" key="3">
    <source>
        <dbReference type="ARBA" id="ARBA00008919"/>
    </source>
</evidence>
<evidence type="ECO:0000256" key="1">
    <source>
        <dbReference type="ARBA" id="ARBA00004447"/>
    </source>
</evidence>
<sequence>MSWRCGKISLIILIISISCLYLLAFYFDLSIKNVLNFKVNHRSFPHRFNSNRKFKKILFWNGMFNHKDFYFGDGDIFKSCQVNDCYATYDRSYFDDDTYDAILFHGIELDRQDLPNKRDYKQHYIFVNLESPENRPIKDKYFDTYFNNTMTYRLDSDILWPYGIVSDRKTNKIVAPSNHVFWDIPDNDVNRDALSTTTQLKDVTTIANKNKEIAWLVSNCKAKSGRLEYVEELSKYINVDIYGYCGDDKTCPLSRDCFHDIFEPQYFFYLSFENSLCQDYVTEKLYKALRYNIVPIVYGGANYTRFAPPNSYINALDYDSPEKLAKYLKRLINNPNEYQQYFRWKIRYRIEDATPKTACNLCKFLHTKNKTNTYVQLSNWYSFNKCPLQRLLNNKNYVTKVLYKRKKKSLYKT</sequence>
<evidence type="ECO:0000256" key="6">
    <source>
        <dbReference type="ARBA" id="ARBA00022692"/>
    </source>
</evidence>
<dbReference type="Pfam" id="PF00852">
    <property type="entry name" value="Glyco_transf_10"/>
    <property type="match status" value="1"/>
</dbReference>
<evidence type="ECO:0000259" key="14">
    <source>
        <dbReference type="Pfam" id="PF17039"/>
    </source>
</evidence>
<dbReference type="InterPro" id="IPR031481">
    <property type="entry name" value="Glyco_tran_10_N"/>
</dbReference>
<evidence type="ECO:0000313" key="15">
    <source>
        <dbReference type="Proteomes" id="UP000694924"/>
    </source>
</evidence>
<keyword evidence="11" id="KW-0325">Glycoprotein</keyword>
<dbReference type="InterPro" id="IPR001503">
    <property type="entry name" value="Glyco_trans_10"/>
</dbReference>